<evidence type="ECO:0000256" key="1">
    <source>
        <dbReference type="SAM" id="Phobius"/>
    </source>
</evidence>
<feature type="transmembrane region" description="Helical" evidence="1">
    <location>
        <begin position="20"/>
        <end position="44"/>
    </location>
</feature>
<keyword evidence="1" id="KW-0472">Membrane</keyword>
<feature type="transmembrane region" description="Helical" evidence="1">
    <location>
        <begin position="195"/>
        <end position="211"/>
    </location>
</feature>
<dbReference type="GeneID" id="9807981"/>
<dbReference type="Proteomes" id="UP000483820">
    <property type="component" value="Chromosome V"/>
</dbReference>
<sequence>MSNETLLDFYITTVTNRDVIFVETYAITCIGIYIMFSLLLGCISRVSKCKESISPETARSNFNRLYAIYEHLLFGIILLLGIYVLAWYFDCEWAIGLWSLVGFLVFLTKYLAETFTVSMSLISISVYFTHLEENTKAIWTWSEKFSNKFLGVVMAFMWLKETSMILYGIFILKFQICGAEQLFFCYFGLHLSTQFLYWISVIISFVSWKNWRKMVHSEQMITRQTIILAYFKLYPTLTVIYKVCCGFDFKLCAIIFMMMDILFLSLTVRFVETKECVKMMKQRKLKEAELKKVAA</sequence>
<dbReference type="KEGG" id="crq:GCK72_020779"/>
<dbReference type="EMBL" id="WUAV01000005">
    <property type="protein sequence ID" value="KAF1754219.1"/>
    <property type="molecule type" value="Genomic_DNA"/>
</dbReference>
<dbReference type="AlphaFoldDB" id="A0A6A5GIG9"/>
<proteinExistence type="predicted"/>
<gene>
    <name evidence="2" type="ORF">GCK72_020779</name>
</gene>
<dbReference type="CTD" id="9807981"/>
<organism evidence="2 3">
    <name type="scientific">Caenorhabditis remanei</name>
    <name type="common">Caenorhabditis vulgaris</name>
    <dbReference type="NCBI Taxonomy" id="31234"/>
    <lineage>
        <taxon>Eukaryota</taxon>
        <taxon>Metazoa</taxon>
        <taxon>Ecdysozoa</taxon>
        <taxon>Nematoda</taxon>
        <taxon>Chromadorea</taxon>
        <taxon>Rhabditida</taxon>
        <taxon>Rhabditina</taxon>
        <taxon>Rhabditomorpha</taxon>
        <taxon>Rhabditoidea</taxon>
        <taxon>Rhabditidae</taxon>
        <taxon>Peloderinae</taxon>
        <taxon>Caenorhabditis</taxon>
    </lineage>
</organism>
<feature type="transmembrane region" description="Helical" evidence="1">
    <location>
        <begin position="65"/>
        <end position="89"/>
    </location>
</feature>
<protein>
    <submittedName>
        <fullName evidence="2">Uncharacterized protein</fullName>
    </submittedName>
</protein>
<comment type="caution">
    <text evidence="2">The sequence shown here is derived from an EMBL/GenBank/DDBJ whole genome shotgun (WGS) entry which is preliminary data.</text>
</comment>
<accession>A0A6A5GIG9</accession>
<evidence type="ECO:0000313" key="2">
    <source>
        <dbReference type="EMBL" id="KAF1754219.1"/>
    </source>
</evidence>
<keyword evidence="1" id="KW-0812">Transmembrane</keyword>
<feature type="transmembrane region" description="Helical" evidence="1">
    <location>
        <begin position="95"/>
        <end position="112"/>
    </location>
</feature>
<feature type="transmembrane region" description="Helical" evidence="1">
    <location>
        <begin position="223"/>
        <end position="241"/>
    </location>
</feature>
<evidence type="ECO:0000313" key="3">
    <source>
        <dbReference type="Proteomes" id="UP000483820"/>
    </source>
</evidence>
<keyword evidence="1" id="KW-1133">Transmembrane helix</keyword>
<dbReference type="RefSeq" id="XP_003106582.2">
    <property type="nucleotide sequence ID" value="XM_003106534.2"/>
</dbReference>
<feature type="transmembrane region" description="Helical" evidence="1">
    <location>
        <begin position="253"/>
        <end position="271"/>
    </location>
</feature>
<reference evidence="2 3" key="1">
    <citation type="submission" date="2019-12" db="EMBL/GenBank/DDBJ databases">
        <title>Chromosome-level assembly of the Caenorhabditis remanei genome.</title>
        <authorList>
            <person name="Teterina A.A."/>
            <person name="Willis J.H."/>
            <person name="Phillips P.C."/>
        </authorList>
    </citation>
    <scope>NUCLEOTIDE SEQUENCE [LARGE SCALE GENOMIC DNA]</scope>
    <source>
        <strain evidence="2 3">PX506</strain>
        <tissue evidence="2">Whole organism</tissue>
    </source>
</reference>
<name>A0A6A5GIG9_CAERE</name>